<keyword evidence="3" id="KW-1185">Reference proteome</keyword>
<evidence type="ECO:0000256" key="1">
    <source>
        <dbReference type="SAM" id="Phobius"/>
    </source>
</evidence>
<feature type="transmembrane region" description="Helical" evidence="1">
    <location>
        <begin position="42"/>
        <end position="62"/>
    </location>
</feature>
<dbReference type="HOGENOM" id="CLU_185098_0_0_0"/>
<keyword evidence="1" id="KW-0812">Transmembrane</keyword>
<evidence type="ECO:0000313" key="3">
    <source>
        <dbReference type="Proteomes" id="UP000008635"/>
    </source>
</evidence>
<reference evidence="2 3" key="1">
    <citation type="journal article" date="2011" name="Stand. Genomic Sci.">
        <title>Complete genome sequence of Deinococcus maricopensis type strain (LB-34).</title>
        <authorList>
            <person name="Pukall R."/>
            <person name="Zeytun A."/>
            <person name="Lucas S."/>
            <person name="Lapidus A."/>
            <person name="Hammon N."/>
            <person name="Deshpande S."/>
            <person name="Nolan M."/>
            <person name="Cheng J.F."/>
            <person name="Pitluck S."/>
            <person name="Liolios K."/>
            <person name="Pagani I."/>
            <person name="Mikhailova N."/>
            <person name="Ivanova N."/>
            <person name="Mavromatis K."/>
            <person name="Pati A."/>
            <person name="Tapia R."/>
            <person name="Han C."/>
            <person name="Goodwin L."/>
            <person name="Chen A."/>
            <person name="Palaniappan K."/>
            <person name="Land M."/>
            <person name="Hauser L."/>
            <person name="Chang Y.J."/>
            <person name="Jeffries C.D."/>
            <person name="Brambilla E.M."/>
            <person name="Rohde M."/>
            <person name="Goker M."/>
            <person name="Detter J.C."/>
            <person name="Woyke T."/>
            <person name="Bristow J."/>
            <person name="Eisen J.A."/>
            <person name="Markowitz V."/>
            <person name="Hugenholtz P."/>
            <person name="Kyrpides N.C."/>
            <person name="Klenk H.P."/>
        </authorList>
    </citation>
    <scope>NUCLEOTIDE SEQUENCE [LARGE SCALE GENOMIC DNA]</scope>
    <source>
        <strain evidence="3">DSM 21211 / LMG 22137 / NRRL B-23946 / LB-34</strain>
    </source>
</reference>
<name>E8U5N0_DEIML</name>
<accession>E8U5N0</accession>
<proteinExistence type="predicted"/>
<gene>
    <name evidence="2" type="ordered locus">Deima_0713</name>
</gene>
<sequence length="85" mass="8618">MSEWTEADLDALFVGARAGTAEDAGAAARFLTRRARVARRRAAGGVSAALAAAAVVAGVLAWRPAPTLPASAAYAAYSAAQGDEW</sequence>
<protein>
    <submittedName>
        <fullName evidence="2">Uncharacterized protein</fullName>
    </submittedName>
</protein>
<keyword evidence="1" id="KW-1133">Transmembrane helix</keyword>
<dbReference type="EMBL" id="CP002454">
    <property type="protein sequence ID" value="ADV66369.1"/>
    <property type="molecule type" value="Genomic_DNA"/>
</dbReference>
<dbReference type="AlphaFoldDB" id="E8U5N0"/>
<evidence type="ECO:0000313" key="2">
    <source>
        <dbReference type="EMBL" id="ADV66369.1"/>
    </source>
</evidence>
<dbReference type="RefSeq" id="WP_013555874.1">
    <property type="nucleotide sequence ID" value="NC_014958.1"/>
</dbReference>
<dbReference type="KEGG" id="dmr:Deima_0713"/>
<organism evidence="2 3">
    <name type="scientific">Deinococcus maricopensis (strain DSM 21211 / LMG 22137 / NRRL B-23946 / LB-34)</name>
    <dbReference type="NCBI Taxonomy" id="709986"/>
    <lineage>
        <taxon>Bacteria</taxon>
        <taxon>Thermotogati</taxon>
        <taxon>Deinococcota</taxon>
        <taxon>Deinococci</taxon>
        <taxon>Deinococcales</taxon>
        <taxon>Deinococcaceae</taxon>
        <taxon>Deinococcus</taxon>
    </lineage>
</organism>
<reference evidence="3" key="2">
    <citation type="submission" date="2011-01" db="EMBL/GenBank/DDBJ databases">
        <title>The complete genome of Deinococcus maricopensis DSM 21211.</title>
        <authorList>
            <consortium name="US DOE Joint Genome Institute (JGI-PGF)"/>
            <person name="Lucas S."/>
            <person name="Copeland A."/>
            <person name="Lapidus A."/>
            <person name="Goodwin L."/>
            <person name="Pitluck S."/>
            <person name="Kyrpides N."/>
            <person name="Mavromatis K."/>
            <person name="Pagani I."/>
            <person name="Ivanova N."/>
            <person name="Ovchinnikova G."/>
            <person name="Zeytun A."/>
            <person name="Detter J.C."/>
            <person name="Han C."/>
            <person name="Land M."/>
            <person name="Hauser L."/>
            <person name="Markowitz V."/>
            <person name="Cheng J.-F."/>
            <person name="Hugenholtz P."/>
            <person name="Woyke T."/>
            <person name="Wu D."/>
            <person name="Pukall R."/>
            <person name="Gehrich-Schroeter G."/>
            <person name="Brambilla E."/>
            <person name="Klenk H.-P."/>
            <person name="Eisen J.A."/>
        </authorList>
    </citation>
    <scope>NUCLEOTIDE SEQUENCE [LARGE SCALE GENOMIC DNA]</scope>
    <source>
        <strain evidence="3">DSM 21211 / LMG 22137 / NRRL B-23946 / LB-34</strain>
    </source>
</reference>
<dbReference type="Proteomes" id="UP000008635">
    <property type="component" value="Chromosome"/>
</dbReference>
<dbReference type="STRING" id="709986.Deima_0713"/>
<keyword evidence="1" id="KW-0472">Membrane</keyword>